<dbReference type="RefSeq" id="WP_034640672.1">
    <property type="nucleotide sequence ID" value="NZ_CBCSJC010000014.1"/>
</dbReference>
<evidence type="ECO:0000313" key="1">
    <source>
        <dbReference type="EMBL" id="KEK18586.1"/>
    </source>
</evidence>
<reference evidence="1 2" key="1">
    <citation type="submission" date="2014-06" db="EMBL/GenBank/DDBJ databases">
        <title>Draft genome sequence of Bacillus manliponensis JCM 15802 (MCCC 1A00708).</title>
        <authorList>
            <person name="Lai Q."/>
            <person name="Liu Y."/>
            <person name="Shao Z."/>
        </authorList>
    </citation>
    <scope>NUCLEOTIDE SEQUENCE [LARGE SCALE GENOMIC DNA]</scope>
    <source>
        <strain evidence="1 2">JCM 15802</strain>
    </source>
</reference>
<sequence length="102" mass="11751">MYTLLVENQEFITDHEQVIADVISQLASEHSPVSSKWTPIFHESYAFGFSVTVHTDTWEDEDYYNKSAIAAWENLLDCSLDDDVALWERLQKLLDIKVITVA</sequence>
<gene>
    <name evidence="1" type="ORF">BAMA_04860</name>
</gene>
<protein>
    <submittedName>
        <fullName evidence="1">Uncharacterized protein</fullName>
    </submittedName>
</protein>
<keyword evidence="2" id="KW-1185">Reference proteome</keyword>
<dbReference type="AlphaFoldDB" id="A0A073JWF6"/>
<dbReference type="Proteomes" id="UP000027822">
    <property type="component" value="Unassembled WGS sequence"/>
</dbReference>
<comment type="caution">
    <text evidence="1">The sequence shown here is derived from an EMBL/GenBank/DDBJ whole genome shotgun (WGS) entry which is preliminary data.</text>
</comment>
<name>A0A073JWF6_9BACI</name>
<evidence type="ECO:0000313" key="2">
    <source>
        <dbReference type="Proteomes" id="UP000027822"/>
    </source>
</evidence>
<dbReference type="EMBL" id="JOTN01000013">
    <property type="protein sequence ID" value="KEK18586.1"/>
    <property type="molecule type" value="Genomic_DNA"/>
</dbReference>
<accession>A0A073JWF6</accession>
<proteinExistence type="predicted"/>
<organism evidence="1 2">
    <name type="scientific">Bacillus manliponensis</name>
    <dbReference type="NCBI Taxonomy" id="574376"/>
    <lineage>
        <taxon>Bacteria</taxon>
        <taxon>Bacillati</taxon>
        <taxon>Bacillota</taxon>
        <taxon>Bacilli</taxon>
        <taxon>Bacillales</taxon>
        <taxon>Bacillaceae</taxon>
        <taxon>Bacillus</taxon>
        <taxon>Bacillus cereus group</taxon>
    </lineage>
</organism>